<sequence>MKLTSVGFGVLSIICLSAIYNKGVHAQVTQDDTLKTLVTGSNNYTITNGTHIGNNLFHSFSEFSLPTGSSASFENATDIQNIFSRVTGGQVSNIDGQISAKGNANLFLLNPAGIIFGPNASLNIGGSFVVTTANSIKFDDGNVFSTDKTQSPLLTMKVPIGLQMGKNSGEISVQNSGHRLTTGIFTPADRSNNPLGLQVKTNNTLMLIGSAVNFSGGIVSADGGGHLEVGSLSEGQVKLKPTITGWEGDYSAVPKFNDIHLANQSLLDASGSNGSIQLQGRNLNLSDGSAILIQNFGARASEGIKIKASESLNLTGNVTDGSIGSIIQSDNLGTGQTGDITISAKQLSIQNGGLIATGIFNQGSGGNITANIADLIVLDGSAPSNGNKSTLQTYTLSSTHAGNLTVSSSNIKILDGAIFSVTAASGKSGIVQINAKDLIEIVGNNPITLSPATIGSSTVGFGNADDTLINTSRLVVRDGGFLGSTTLTTGSAGSVIINASEYVNIQGKAKGSVLSSRIVSNAEIADPITQAIYGFPPFPKGDAGSLTINTPSLRILDGAYTSVRNEGLGKAGDLLLNANSIFLDNQGSISASTASGNGGNIHLNLQNDLLMRHGSFISATSTGTGNGGNLSINSPVIVGLENSDIIANAVQGRGGNINITTQGILGLEYRSGLTSENDITASSQFGVNGTVEINNVGVDPNSGLIELPANITDSSQQIASGCNANTGSSFVATGRGGIPQNPAQEVRSDRTWSDIRDISAFHTTKPAQAQILTPPQVLVQATGWRRNANGKIELVADKSPNQVQTALTCAAVSNN</sequence>
<dbReference type="Proteomes" id="UP000218785">
    <property type="component" value="Chromosome"/>
</dbReference>
<dbReference type="Pfam" id="PF05860">
    <property type="entry name" value="TPS"/>
    <property type="match status" value="1"/>
</dbReference>
<dbReference type="InterPro" id="IPR008638">
    <property type="entry name" value="FhaB/CdiA-like_TPS"/>
</dbReference>
<dbReference type="InterPro" id="IPR012334">
    <property type="entry name" value="Pectin_lyas_fold"/>
</dbReference>
<dbReference type="EMBL" id="AP018248">
    <property type="protein sequence ID" value="BAY99577.1"/>
    <property type="molecule type" value="Genomic_DNA"/>
</dbReference>
<evidence type="ECO:0000256" key="1">
    <source>
        <dbReference type="SAM" id="SignalP"/>
    </source>
</evidence>
<protein>
    <submittedName>
        <fullName evidence="3">Filamentous hemagglutinin family outer membrane protein</fullName>
    </submittedName>
</protein>
<reference evidence="3 4" key="1">
    <citation type="submission" date="2017-06" db="EMBL/GenBank/DDBJ databases">
        <title>Genome sequencing of cyanobaciteial culture collection at National Institute for Environmental Studies (NIES).</title>
        <authorList>
            <person name="Hirose Y."/>
            <person name="Shimura Y."/>
            <person name="Fujisawa T."/>
            <person name="Nakamura Y."/>
            <person name="Kawachi M."/>
        </authorList>
    </citation>
    <scope>NUCLEOTIDE SEQUENCE [LARGE SCALE GENOMIC DNA]</scope>
    <source>
        <strain evidence="3 4">NIES-37</strain>
    </source>
</reference>
<name>A0A1Z4N1G9_9CYAN</name>
<gene>
    <name evidence="3" type="ORF">NIES37_35600</name>
</gene>
<evidence type="ECO:0000313" key="3">
    <source>
        <dbReference type="EMBL" id="BAY99577.1"/>
    </source>
</evidence>
<dbReference type="RefSeq" id="WP_096577803.1">
    <property type="nucleotide sequence ID" value="NZ_CAWNJS010000001.1"/>
</dbReference>
<dbReference type="SMART" id="SM00912">
    <property type="entry name" value="Haemagg_act"/>
    <property type="match status" value="1"/>
</dbReference>
<accession>A0A1Z4N1G9</accession>
<feature type="signal peptide" evidence="1">
    <location>
        <begin position="1"/>
        <end position="26"/>
    </location>
</feature>
<evidence type="ECO:0000313" key="4">
    <source>
        <dbReference type="Proteomes" id="UP000218785"/>
    </source>
</evidence>
<dbReference type="KEGG" id="ttq:NIES37_35600"/>
<dbReference type="AlphaFoldDB" id="A0A1Z4N1G9"/>
<proteinExistence type="predicted"/>
<keyword evidence="1" id="KW-0732">Signal</keyword>
<evidence type="ECO:0000259" key="2">
    <source>
        <dbReference type="SMART" id="SM00912"/>
    </source>
</evidence>
<feature type="domain" description="Filamentous haemagglutinin FhaB/tRNA nuclease CdiA-like TPS" evidence="2">
    <location>
        <begin position="29"/>
        <end position="139"/>
    </location>
</feature>
<keyword evidence="4" id="KW-1185">Reference proteome</keyword>
<dbReference type="InterPro" id="IPR011050">
    <property type="entry name" value="Pectin_lyase_fold/virulence"/>
</dbReference>
<organism evidence="3 4">
    <name type="scientific">Tolypothrix tenuis PCC 7101</name>
    <dbReference type="NCBI Taxonomy" id="231146"/>
    <lineage>
        <taxon>Bacteria</taxon>
        <taxon>Bacillati</taxon>
        <taxon>Cyanobacteriota</taxon>
        <taxon>Cyanophyceae</taxon>
        <taxon>Nostocales</taxon>
        <taxon>Tolypothrichaceae</taxon>
        <taxon>Tolypothrix</taxon>
    </lineage>
</organism>
<dbReference type="Gene3D" id="2.160.20.10">
    <property type="entry name" value="Single-stranded right-handed beta-helix, Pectin lyase-like"/>
    <property type="match status" value="2"/>
</dbReference>
<feature type="chain" id="PRO_5012983997" evidence="1">
    <location>
        <begin position="27"/>
        <end position="815"/>
    </location>
</feature>
<dbReference type="NCBIfam" id="TIGR01901">
    <property type="entry name" value="adhes_NPXG"/>
    <property type="match status" value="1"/>
</dbReference>
<dbReference type="SUPFAM" id="SSF51126">
    <property type="entry name" value="Pectin lyase-like"/>
    <property type="match status" value="2"/>
</dbReference>